<organism evidence="1">
    <name type="scientific">Lotharella oceanica</name>
    <dbReference type="NCBI Taxonomy" id="641309"/>
    <lineage>
        <taxon>Eukaryota</taxon>
        <taxon>Sar</taxon>
        <taxon>Rhizaria</taxon>
        <taxon>Cercozoa</taxon>
        <taxon>Chlorarachniophyceae</taxon>
        <taxon>Lotharella</taxon>
    </lineage>
</organism>
<name>A0A7S2XAV9_9EUKA</name>
<sequence>MYGLLATVSHRTVLPHYQLLEELISIPSLDISRDSRATDTLPSSMVARPSRRLYRAQTDDLFGRIFENLIRKILFPTSDKKGHSLADTSVDLCTCAQHDLSHRILD</sequence>
<protein>
    <submittedName>
        <fullName evidence="1">Uncharacterized protein</fullName>
    </submittedName>
</protein>
<reference evidence="1" key="1">
    <citation type="submission" date="2021-01" db="EMBL/GenBank/DDBJ databases">
        <authorList>
            <person name="Corre E."/>
            <person name="Pelletier E."/>
            <person name="Niang G."/>
            <person name="Scheremetjew M."/>
            <person name="Finn R."/>
            <person name="Kale V."/>
            <person name="Holt S."/>
            <person name="Cochrane G."/>
            <person name="Meng A."/>
            <person name="Brown T."/>
            <person name="Cohen L."/>
        </authorList>
    </citation>
    <scope>NUCLEOTIDE SEQUENCE</scope>
    <source>
        <strain evidence="1">CCMP622</strain>
    </source>
</reference>
<evidence type="ECO:0000313" key="1">
    <source>
        <dbReference type="EMBL" id="CAD9765958.1"/>
    </source>
</evidence>
<proteinExistence type="predicted"/>
<gene>
    <name evidence="1" type="ORF">LSP00402_LOCUS10926</name>
</gene>
<dbReference type="EMBL" id="HBHP01017613">
    <property type="protein sequence ID" value="CAD9765958.1"/>
    <property type="molecule type" value="Transcribed_RNA"/>
</dbReference>
<accession>A0A7S2XAV9</accession>
<dbReference type="AlphaFoldDB" id="A0A7S2XAV9"/>